<evidence type="ECO:0000256" key="2">
    <source>
        <dbReference type="SAM" id="Phobius"/>
    </source>
</evidence>
<keyword evidence="2" id="KW-1133">Transmembrane helix</keyword>
<name>A0AAN6PX36_9PEZI</name>
<keyword evidence="2" id="KW-0812">Transmembrane</keyword>
<gene>
    <name evidence="4" type="ORF">N658DRAFT_498270</name>
</gene>
<feature type="transmembrane region" description="Helical" evidence="2">
    <location>
        <begin position="210"/>
        <end position="228"/>
    </location>
</feature>
<feature type="region of interest" description="Disordered" evidence="1">
    <location>
        <begin position="105"/>
        <end position="192"/>
    </location>
</feature>
<feature type="chain" id="PRO_5042816897" evidence="3">
    <location>
        <begin position="21"/>
        <end position="230"/>
    </location>
</feature>
<reference evidence="4" key="2">
    <citation type="submission" date="2023-05" db="EMBL/GenBank/DDBJ databases">
        <authorList>
            <consortium name="Lawrence Berkeley National Laboratory"/>
            <person name="Steindorff A."/>
            <person name="Hensen N."/>
            <person name="Bonometti L."/>
            <person name="Westerberg I."/>
            <person name="Brannstrom I.O."/>
            <person name="Guillou S."/>
            <person name="Cros-Aarteil S."/>
            <person name="Calhoun S."/>
            <person name="Haridas S."/>
            <person name="Kuo A."/>
            <person name="Mondo S."/>
            <person name="Pangilinan J."/>
            <person name="Riley R."/>
            <person name="Labutti K."/>
            <person name="Andreopoulos B."/>
            <person name="Lipzen A."/>
            <person name="Chen C."/>
            <person name="Yanf M."/>
            <person name="Daum C."/>
            <person name="Ng V."/>
            <person name="Clum A."/>
            <person name="Ohm R."/>
            <person name="Martin F."/>
            <person name="Silar P."/>
            <person name="Natvig D."/>
            <person name="Lalanne C."/>
            <person name="Gautier V."/>
            <person name="Ament-Velasquez S.L."/>
            <person name="Kruys A."/>
            <person name="Hutchinson M.I."/>
            <person name="Powell A.J."/>
            <person name="Barry K."/>
            <person name="Miller A.N."/>
            <person name="Grigoriev I.V."/>
            <person name="Debuchy R."/>
            <person name="Gladieux P."/>
            <person name="Thoren M.H."/>
            <person name="Johannesson H."/>
        </authorList>
    </citation>
    <scope>NUCLEOTIDE SEQUENCE</scope>
    <source>
        <strain evidence="4">CBS 757.83</strain>
    </source>
</reference>
<dbReference type="Proteomes" id="UP001305647">
    <property type="component" value="Unassembled WGS sequence"/>
</dbReference>
<sequence>MRNLQLSTCLALLAAGLVNAVTLQDNGHDYALLLSRQAPGTPQYECHSNCGNVISGARTPDYCDDSTWVDAYEACLDCAMDFNIWRYYGSGVGNAATACGLTAVPSPSGDAPSSPASTASSTSSAESMSSTPSSSVESESTVVSSSTVDSPSNDVSSSDAASVTTSSSIAPSNSTITAAPSTGTEPATSSATSTTSAVTAGAARSDISSVASLLSVGAMVAVFVTLLGPW</sequence>
<proteinExistence type="predicted"/>
<accession>A0AAN6PX36</accession>
<evidence type="ECO:0000256" key="3">
    <source>
        <dbReference type="SAM" id="SignalP"/>
    </source>
</evidence>
<dbReference type="EMBL" id="MU863648">
    <property type="protein sequence ID" value="KAK4099564.1"/>
    <property type="molecule type" value="Genomic_DNA"/>
</dbReference>
<evidence type="ECO:0000313" key="4">
    <source>
        <dbReference type="EMBL" id="KAK4099564.1"/>
    </source>
</evidence>
<dbReference type="AlphaFoldDB" id="A0AAN6PX36"/>
<comment type="caution">
    <text evidence="4">The sequence shown here is derived from an EMBL/GenBank/DDBJ whole genome shotgun (WGS) entry which is preliminary data.</text>
</comment>
<keyword evidence="2" id="KW-0472">Membrane</keyword>
<reference evidence="4" key="1">
    <citation type="journal article" date="2023" name="Mol. Phylogenet. Evol.">
        <title>Genome-scale phylogeny and comparative genomics of the fungal order Sordariales.</title>
        <authorList>
            <person name="Hensen N."/>
            <person name="Bonometti L."/>
            <person name="Westerberg I."/>
            <person name="Brannstrom I.O."/>
            <person name="Guillou S."/>
            <person name="Cros-Aarteil S."/>
            <person name="Calhoun S."/>
            <person name="Haridas S."/>
            <person name="Kuo A."/>
            <person name="Mondo S."/>
            <person name="Pangilinan J."/>
            <person name="Riley R."/>
            <person name="LaButti K."/>
            <person name="Andreopoulos B."/>
            <person name="Lipzen A."/>
            <person name="Chen C."/>
            <person name="Yan M."/>
            <person name="Daum C."/>
            <person name="Ng V."/>
            <person name="Clum A."/>
            <person name="Steindorff A."/>
            <person name="Ohm R.A."/>
            <person name="Martin F."/>
            <person name="Silar P."/>
            <person name="Natvig D.O."/>
            <person name="Lalanne C."/>
            <person name="Gautier V."/>
            <person name="Ament-Velasquez S.L."/>
            <person name="Kruys A."/>
            <person name="Hutchinson M.I."/>
            <person name="Powell A.J."/>
            <person name="Barry K."/>
            <person name="Miller A.N."/>
            <person name="Grigoriev I.V."/>
            <person name="Debuchy R."/>
            <person name="Gladieux P."/>
            <person name="Hiltunen Thoren M."/>
            <person name="Johannesson H."/>
        </authorList>
    </citation>
    <scope>NUCLEOTIDE SEQUENCE</scope>
    <source>
        <strain evidence="4">CBS 757.83</strain>
    </source>
</reference>
<organism evidence="4 5">
    <name type="scientific">Parathielavia hyrcaniae</name>
    <dbReference type="NCBI Taxonomy" id="113614"/>
    <lineage>
        <taxon>Eukaryota</taxon>
        <taxon>Fungi</taxon>
        <taxon>Dikarya</taxon>
        <taxon>Ascomycota</taxon>
        <taxon>Pezizomycotina</taxon>
        <taxon>Sordariomycetes</taxon>
        <taxon>Sordariomycetidae</taxon>
        <taxon>Sordariales</taxon>
        <taxon>Chaetomiaceae</taxon>
        <taxon>Parathielavia</taxon>
    </lineage>
</organism>
<keyword evidence="5" id="KW-1185">Reference proteome</keyword>
<keyword evidence="3" id="KW-0732">Signal</keyword>
<feature type="signal peptide" evidence="3">
    <location>
        <begin position="1"/>
        <end position="20"/>
    </location>
</feature>
<protein>
    <submittedName>
        <fullName evidence="4">Uncharacterized protein</fullName>
    </submittedName>
</protein>
<evidence type="ECO:0000256" key="1">
    <source>
        <dbReference type="SAM" id="MobiDB-lite"/>
    </source>
</evidence>
<evidence type="ECO:0000313" key="5">
    <source>
        <dbReference type="Proteomes" id="UP001305647"/>
    </source>
</evidence>